<proteinExistence type="predicted"/>
<dbReference type="AlphaFoldDB" id="A0AAE0YBB0"/>
<reference evidence="1" key="1">
    <citation type="journal article" date="2023" name="G3 (Bethesda)">
        <title>A reference genome for the long-term kleptoplast-retaining sea slug Elysia crispata morphotype clarki.</title>
        <authorList>
            <person name="Eastman K.E."/>
            <person name="Pendleton A.L."/>
            <person name="Shaikh M.A."/>
            <person name="Suttiyut T."/>
            <person name="Ogas R."/>
            <person name="Tomko P."/>
            <person name="Gavelis G."/>
            <person name="Widhalm J.R."/>
            <person name="Wisecaver J.H."/>
        </authorList>
    </citation>
    <scope>NUCLEOTIDE SEQUENCE</scope>
    <source>
        <strain evidence="1">ECLA1</strain>
    </source>
</reference>
<accession>A0AAE0YBB0</accession>
<organism evidence="1 2">
    <name type="scientific">Elysia crispata</name>
    <name type="common">lettuce slug</name>
    <dbReference type="NCBI Taxonomy" id="231223"/>
    <lineage>
        <taxon>Eukaryota</taxon>
        <taxon>Metazoa</taxon>
        <taxon>Spiralia</taxon>
        <taxon>Lophotrochozoa</taxon>
        <taxon>Mollusca</taxon>
        <taxon>Gastropoda</taxon>
        <taxon>Heterobranchia</taxon>
        <taxon>Euthyneura</taxon>
        <taxon>Panpulmonata</taxon>
        <taxon>Sacoglossa</taxon>
        <taxon>Placobranchoidea</taxon>
        <taxon>Plakobranchidae</taxon>
        <taxon>Elysia</taxon>
    </lineage>
</organism>
<gene>
    <name evidence="1" type="ORF">RRG08_008226</name>
</gene>
<sequence length="227" mass="25377">MLTCPSLFQTNRDKYCEPGGELEQRPVPVTNRLNMSLVPPPGSWRTRQVETIPGPQPPASRFMLDEPRCVVTSQGCGRLTVVASDLERVPVTASLIISYHCWHVEAALVTEKYRGQHELGEDPTEQCKVVFYKQLYYDRGCFSLDNRPKIVSLTDAESADGDGDKAKATTLVQAGMQAGRHQLFHVLGVVLHGCVIGARSGHTHFDVRYLSQDLRIEPCLEIRNFCH</sequence>
<comment type="caution">
    <text evidence="1">The sequence shown here is derived from an EMBL/GenBank/DDBJ whole genome shotgun (WGS) entry which is preliminary data.</text>
</comment>
<evidence type="ECO:0000313" key="1">
    <source>
        <dbReference type="EMBL" id="KAK3739618.1"/>
    </source>
</evidence>
<name>A0AAE0YBB0_9GAST</name>
<evidence type="ECO:0000313" key="2">
    <source>
        <dbReference type="Proteomes" id="UP001283361"/>
    </source>
</evidence>
<dbReference type="Proteomes" id="UP001283361">
    <property type="component" value="Unassembled WGS sequence"/>
</dbReference>
<keyword evidence="2" id="KW-1185">Reference proteome</keyword>
<protein>
    <submittedName>
        <fullName evidence="1">Uncharacterized protein</fullName>
    </submittedName>
</protein>
<dbReference type="EMBL" id="JAWDGP010006510">
    <property type="protein sequence ID" value="KAK3739618.1"/>
    <property type="molecule type" value="Genomic_DNA"/>
</dbReference>